<dbReference type="RefSeq" id="WP_089243199.1">
    <property type="nucleotide sequence ID" value="NZ_FZOW01000002.1"/>
</dbReference>
<feature type="transmembrane region" description="Helical" evidence="8">
    <location>
        <begin position="374"/>
        <end position="395"/>
    </location>
</feature>
<dbReference type="GO" id="GO:0005886">
    <property type="term" value="C:plasma membrane"/>
    <property type="evidence" value="ECO:0007669"/>
    <property type="project" value="UniProtKB-SubCell"/>
</dbReference>
<feature type="transmembrane region" description="Helical" evidence="8">
    <location>
        <begin position="312"/>
        <end position="336"/>
    </location>
</feature>
<dbReference type="PROSITE" id="PS50850">
    <property type="entry name" value="MFS"/>
    <property type="match status" value="1"/>
</dbReference>
<evidence type="ECO:0000256" key="4">
    <source>
        <dbReference type="ARBA" id="ARBA00022475"/>
    </source>
</evidence>
<feature type="transmembrane region" description="Helical" evidence="8">
    <location>
        <begin position="79"/>
        <end position="97"/>
    </location>
</feature>
<dbReference type="Proteomes" id="UP000198327">
    <property type="component" value="Unassembled WGS sequence"/>
</dbReference>
<evidence type="ECO:0000256" key="6">
    <source>
        <dbReference type="ARBA" id="ARBA00022989"/>
    </source>
</evidence>
<keyword evidence="5 8" id="KW-0812">Transmembrane</keyword>
<dbReference type="AlphaFoldDB" id="A0A239DZH5"/>
<proteinExistence type="inferred from homology"/>
<comment type="similarity">
    <text evidence="2">Belongs to the major facilitator superfamily. Bcr/CmlA family.</text>
</comment>
<dbReference type="InterPro" id="IPR004812">
    <property type="entry name" value="Efflux_drug-R_Bcr/CmlA"/>
</dbReference>
<evidence type="ECO:0000259" key="9">
    <source>
        <dbReference type="PROSITE" id="PS50850"/>
    </source>
</evidence>
<evidence type="ECO:0000256" key="3">
    <source>
        <dbReference type="ARBA" id="ARBA00022448"/>
    </source>
</evidence>
<feature type="transmembrane region" description="Helical" evidence="8">
    <location>
        <begin position="221"/>
        <end position="244"/>
    </location>
</feature>
<keyword evidence="6 8" id="KW-1133">Transmembrane helix</keyword>
<dbReference type="EMBL" id="FZOW01000002">
    <property type="protein sequence ID" value="SNS37767.1"/>
    <property type="molecule type" value="Genomic_DNA"/>
</dbReference>
<dbReference type="PANTHER" id="PTHR23502:SF132">
    <property type="entry name" value="POLYAMINE TRANSPORTER 2-RELATED"/>
    <property type="match status" value="1"/>
</dbReference>
<name>A0A239DZH5_9NOCA</name>
<dbReference type="GO" id="GO:1990961">
    <property type="term" value="P:xenobiotic detoxification by transmembrane export across the plasma membrane"/>
    <property type="evidence" value="ECO:0007669"/>
    <property type="project" value="InterPro"/>
</dbReference>
<keyword evidence="11" id="KW-1185">Reference proteome</keyword>
<keyword evidence="3" id="KW-0813">Transport</keyword>
<feature type="transmembrane region" description="Helical" evidence="8">
    <location>
        <begin position="164"/>
        <end position="186"/>
    </location>
</feature>
<keyword evidence="7 8" id="KW-0472">Membrane</keyword>
<dbReference type="Pfam" id="PF07690">
    <property type="entry name" value="MFS_1"/>
    <property type="match status" value="1"/>
</dbReference>
<evidence type="ECO:0000313" key="11">
    <source>
        <dbReference type="Proteomes" id="UP000198327"/>
    </source>
</evidence>
<feature type="domain" description="Major facilitator superfamily (MFS) profile" evidence="9">
    <location>
        <begin position="12"/>
        <end position="398"/>
    </location>
</feature>
<dbReference type="InterPro" id="IPR011701">
    <property type="entry name" value="MFS"/>
</dbReference>
<dbReference type="InterPro" id="IPR036259">
    <property type="entry name" value="MFS_trans_sf"/>
</dbReference>
<evidence type="ECO:0000256" key="8">
    <source>
        <dbReference type="SAM" id="Phobius"/>
    </source>
</evidence>
<dbReference type="CDD" id="cd17320">
    <property type="entry name" value="MFS_MdfA_MDR_like"/>
    <property type="match status" value="1"/>
</dbReference>
<dbReference type="Gene3D" id="1.20.1720.10">
    <property type="entry name" value="Multidrug resistance protein D"/>
    <property type="match status" value="1"/>
</dbReference>
<dbReference type="InterPro" id="IPR005829">
    <property type="entry name" value="Sugar_transporter_CS"/>
</dbReference>
<gene>
    <name evidence="10" type="ORF">SAMN05421642_102121</name>
</gene>
<dbReference type="OrthoDB" id="9814303at2"/>
<reference evidence="11" key="1">
    <citation type="submission" date="2017-06" db="EMBL/GenBank/DDBJ databases">
        <authorList>
            <person name="Varghese N."/>
            <person name="Submissions S."/>
        </authorList>
    </citation>
    <scope>NUCLEOTIDE SEQUENCE [LARGE SCALE GENOMIC DNA]</scope>
    <source>
        <strain evidence="11">JCM 23211</strain>
    </source>
</reference>
<evidence type="ECO:0000256" key="5">
    <source>
        <dbReference type="ARBA" id="ARBA00022692"/>
    </source>
</evidence>
<evidence type="ECO:0000256" key="1">
    <source>
        <dbReference type="ARBA" id="ARBA00004651"/>
    </source>
</evidence>
<feature type="transmembrane region" description="Helical" evidence="8">
    <location>
        <begin position="288"/>
        <end position="306"/>
    </location>
</feature>
<comment type="subcellular location">
    <subcellularLocation>
        <location evidence="1">Cell membrane</location>
        <topology evidence="1">Multi-pass membrane protein</topology>
    </subcellularLocation>
</comment>
<sequence length="423" mass="43225">MIISPRMSSARAVVVLGALSWLGPFSLDAYTPAFPEMAADYAVPDASIQLTLTALLVGLIVGQLVAGPVIDSFGRRNPVLIAVVAYCLCSAACAIAPGVESLMVARVGQGLTAAVALVAARAVGRDLFEGKALARFYSHMAAVTTVAPLVGPVVGAVIVDWSTWRAIFWLITGLGVGCLAVAVVFLPETGGVSMARAAAETPGTSYLAGYRSVLSDAWFRACALTLACVSGVGLTYLAGASFVFQDGYGLSATAFSLVFAGNAFVLMLGTQVSSALIGRFASSSITRVGLAAQSTVAIWCAAALLLNFPVLVIGLSFAALVFFHGLLMPNLTTLAMTVDPAHAGSASALVGVAQFAVGAVTAPLLGLLGSGISVAMAVILPSLALAALLSFFTLARTAQYSRHTIDVIPQTAHGDIDTSHERG</sequence>
<feature type="transmembrane region" description="Helical" evidence="8">
    <location>
        <begin position="136"/>
        <end position="158"/>
    </location>
</feature>
<keyword evidence="4" id="KW-1003">Cell membrane</keyword>
<feature type="transmembrane region" description="Helical" evidence="8">
    <location>
        <begin position="348"/>
        <end position="368"/>
    </location>
</feature>
<evidence type="ECO:0000256" key="2">
    <source>
        <dbReference type="ARBA" id="ARBA00006236"/>
    </source>
</evidence>
<dbReference type="SUPFAM" id="SSF103473">
    <property type="entry name" value="MFS general substrate transporter"/>
    <property type="match status" value="1"/>
</dbReference>
<protein>
    <submittedName>
        <fullName evidence="10">MFS transporter, DHA1 family, bicyclomycin/chloramphenicol resistance protein</fullName>
    </submittedName>
</protein>
<dbReference type="InterPro" id="IPR020846">
    <property type="entry name" value="MFS_dom"/>
</dbReference>
<feature type="transmembrane region" description="Helical" evidence="8">
    <location>
        <begin position="250"/>
        <end position="268"/>
    </location>
</feature>
<dbReference type="NCBIfam" id="TIGR00710">
    <property type="entry name" value="efflux_Bcr_CflA"/>
    <property type="match status" value="1"/>
</dbReference>
<dbReference type="PANTHER" id="PTHR23502">
    <property type="entry name" value="MAJOR FACILITATOR SUPERFAMILY"/>
    <property type="match status" value="1"/>
</dbReference>
<dbReference type="GO" id="GO:0042910">
    <property type="term" value="F:xenobiotic transmembrane transporter activity"/>
    <property type="evidence" value="ECO:0007669"/>
    <property type="project" value="InterPro"/>
</dbReference>
<feature type="transmembrane region" description="Helical" evidence="8">
    <location>
        <begin position="48"/>
        <end position="67"/>
    </location>
</feature>
<evidence type="ECO:0000313" key="10">
    <source>
        <dbReference type="EMBL" id="SNS37767.1"/>
    </source>
</evidence>
<feature type="transmembrane region" description="Helical" evidence="8">
    <location>
        <begin position="103"/>
        <end position="124"/>
    </location>
</feature>
<accession>A0A239DZH5</accession>
<organism evidence="10 11">
    <name type="scientific">Rhodococcoides kyotonense</name>
    <dbReference type="NCBI Taxonomy" id="398843"/>
    <lineage>
        <taxon>Bacteria</taxon>
        <taxon>Bacillati</taxon>
        <taxon>Actinomycetota</taxon>
        <taxon>Actinomycetes</taxon>
        <taxon>Mycobacteriales</taxon>
        <taxon>Nocardiaceae</taxon>
        <taxon>Rhodococcoides</taxon>
    </lineage>
</organism>
<dbReference type="PROSITE" id="PS00216">
    <property type="entry name" value="SUGAR_TRANSPORT_1"/>
    <property type="match status" value="1"/>
</dbReference>
<evidence type="ECO:0000256" key="7">
    <source>
        <dbReference type="ARBA" id="ARBA00023136"/>
    </source>
</evidence>